<keyword evidence="1" id="KW-0812">Transmembrane</keyword>
<feature type="transmembrane region" description="Helical" evidence="1">
    <location>
        <begin position="380"/>
        <end position="400"/>
    </location>
</feature>
<reference evidence="3" key="1">
    <citation type="submission" date="2023-05" db="EMBL/GenBank/DDBJ databases">
        <title>Draft genome of Pseudofrankia sp. BMG5.37.</title>
        <authorList>
            <person name="Gtari M."/>
            <person name="Ghodhbane F."/>
            <person name="Sbissi I."/>
        </authorList>
    </citation>
    <scope>NUCLEOTIDE SEQUENCE [LARGE SCALE GENOMIC DNA]</scope>
    <source>
        <strain evidence="3">BMG 814</strain>
    </source>
</reference>
<dbReference type="Proteomes" id="UP001233673">
    <property type="component" value="Unassembled WGS sequence"/>
</dbReference>
<feature type="transmembrane region" description="Helical" evidence="1">
    <location>
        <begin position="81"/>
        <end position="100"/>
    </location>
</feature>
<feature type="transmembrane region" description="Helical" evidence="1">
    <location>
        <begin position="286"/>
        <end position="302"/>
    </location>
</feature>
<evidence type="ECO:0000256" key="1">
    <source>
        <dbReference type="SAM" id="Phobius"/>
    </source>
</evidence>
<keyword evidence="3" id="KW-1185">Reference proteome</keyword>
<feature type="transmembrane region" description="Helical" evidence="1">
    <location>
        <begin position="172"/>
        <end position="188"/>
    </location>
</feature>
<name>A0ABT9IB69_9ACTN</name>
<feature type="transmembrane region" description="Helical" evidence="1">
    <location>
        <begin position="220"/>
        <end position="243"/>
    </location>
</feature>
<comment type="caution">
    <text evidence="2">The sequence shown here is derived from an EMBL/GenBank/DDBJ whole genome shotgun (WGS) entry which is preliminary data.</text>
</comment>
<dbReference type="RefSeq" id="WP_305999483.1">
    <property type="nucleotide sequence ID" value="NZ_JASNFN010000009.1"/>
</dbReference>
<protein>
    <submittedName>
        <fullName evidence="2">Uncharacterized protein</fullName>
    </submittedName>
</protein>
<sequence>MSLVLLILVVPVVHALQAMHAVPTFHLDGAFQTASGLFRLGEGQWPGRDFFPYLGIGPVAVLYPAFVAMGGSLTASTFSSYLMTMLAFQLVVGLLAALFFRRRPVWALLWGAAVPAVLVGAAMVRPGLWGIADGLLTTAAVPGNSLRPLRAVAPYLIAAVAFFVLRPRWTTRRAAVVGAAAGVVAAIWSNDYGLVSGGVILVLVTFHVLRWQLVPRLRGLVALWGSALAAYLVSGFAATAGHFPALVSYNFVDVREDQFWYFGPWSRDDRVYSLGDLLSVMWSEQAVYPLLVLVATTVYGLASRDLGALLVPFTGASVLAGGLAATIGGHSGGYFWSFVLWGYVTTAVAVARLGVWLLARGGRTRELSQGRVGRLARAGLAVATVAALLVAAAASLRANWNTERALAEDPQQVWEPQLDGYIPEAFLDQLDEVSGRSDVVEEYMGLAGAVNGPNLSLPVDSIIAALGSQRQVFAERMAERPSLVVTTDPDASIWSTWNVSANWWFYRDLFKSYAPERSTPLTLNWTPVEPATWEAVPCDVDGSRIELAAPDAGFYEVTLRYEGPGRSSRSYTMVENNIAVTESALGFMALDPGARVQQFPVAVHDPGSGTTVLSTKDISAGSEPLTALESCTAAAIAFPEGADTAEIFSSFQLTPVDLTDEFWDRGVHRDVAGLFIRTTEMNLADLRRADEIRFSDGETREIAEIQDHGKFVNVILEGPPLDPEVAGAGNVFVPVD</sequence>
<keyword evidence="1" id="KW-1133">Transmembrane helix</keyword>
<feature type="transmembrane region" description="Helical" evidence="1">
    <location>
        <begin position="194"/>
        <end position="213"/>
    </location>
</feature>
<feature type="transmembrane region" description="Helical" evidence="1">
    <location>
        <begin position="148"/>
        <end position="165"/>
    </location>
</feature>
<accession>A0ABT9IB69</accession>
<evidence type="ECO:0000313" key="2">
    <source>
        <dbReference type="EMBL" id="MDP5182818.1"/>
    </source>
</evidence>
<dbReference type="EMBL" id="JASNFN010000009">
    <property type="protein sequence ID" value="MDP5182818.1"/>
    <property type="molecule type" value="Genomic_DNA"/>
</dbReference>
<feature type="transmembrane region" description="Helical" evidence="1">
    <location>
        <begin position="309"/>
        <end position="328"/>
    </location>
</feature>
<evidence type="ECO:0000313" key="3">
    <source>
        <dbReference type="Proteomes" id="UP001233673"/>
    </source>
</evidence>
<proteinExistence type="predicted"/>
<feature type="transmembrane region" description="Helical" evidence="1">
    <location>
        <begin position="107"/>
        <end position="128"/>
    </location>
</feature>
<feature type="transmembrane region" description="Helical" evidence="1">
    <location>
        <begin position="334"/>
        <end position="359"/>
    </location>
</feature>
<keyword evidence="1" id="KW-0472">Membrane</keyword>
<organism evidence="2 3">
    <name type="scientific">Blastococcus carthaginiensis</name>
    <dbReference type="NCBI Taxonomy" id="3050034"/>
    <lineage>
        <taxon>Bacteria</taxon>
        <taxon>Bacillati</taxon>
        <taxon>Actinomycetota</taxon>
        <taxon>Actinomycetes</taxon>
        <taxon>Geodermatophilales</taxon>
        <taxon>Geodermatophilaceae</taxon>
        <taxon>Blastococcus</taxon>
    </lineage>
</organism>
<gene>
    <name evidence="2" type="ORF">QOZ88_09210</name>
</gene>